<evidence type="ECO:0000256" key="1">
    <source>
        <dbReference type="ARBA" id="ARBA00022729"/>
    </source>
</evidence>
<dbReference type="RefSeq" id="WP_274942147.1">
    <property type="nucleotide sequence ID" value="NZ_JANWOI010000001.1"/>
</dbReference>
<keyword evidence="1" id="KW-0732">Signal</keyword>
<dbReference type="PANTHER" id="PTHR35869:SF1">
    <property type="entry name" value="OUTER-MEMBRANE LIPOPROTEIN CARRIER PROTEIN"/>
    <property type="match status" value="1"/>
</dbReference>
<dbReference type="SUPFAM" id="SSF89392">
    <property type="entry name" value="Prokaryotic lipoproteins and lipoprotein localization factors"/>
    <property type="match status" value="1"/>
</dbReference>
<dbReference type="Proteomes" id="UP001141619">
    <property type="component" value="Unassembled WGS sequence"/>
</dbReference>
<dbReference type="InterPro" id="IPR004564">
    <property type="entry name" value="OM_lipoprot_carrier_LolA-like"/>
</dbReference>
<gene>
    <name evidence="2" type="ORF">NYP16_00505</name>
</gene>
<dbReference type="Gene3D" id="2.50.20.10">
    <property type="entry name" value="Lipoprotein localisation LolA/LolB/LppX"/>
    <property type="match status" value="1"/>
</dbReference>
<proteinExistence type="predicted"/>
<reference evidence="2" key="2">
    <citation type="journal article" date="2023" name="Syst. Appl. Microbiol.">
        <title>Govania unica gen. nov., sp. nov., a rare biosphere bacterium that represents a novel family in the class Alphaproteobacteria.</title>
        <authorList>
            <person name="Vandamme P."/>
            <person name="Peeters C."/>
            <person name="Hettiarachchi A."/>
            <person name="Cnockaert M."/>
            <person name="Carlier A."/>
        </authorList>
    </citation>
    <scope>NUCLEOTIDE SEQUENCE</scope>
    <source>
        <strain evidence="2">LMG 31809</strain>
    </source>
</reference>
<evidence type="ECO:0000313" key="2">
    <source>
        <dbReference type="EMBL" id="MDA5192439.1"/>
    </source>
</evidence>
<dbReference type="InterPro" id="IPR029046">
    <property type="entry name" value="LolA/LolB/LppX"/>
</dbReference>
<reference evidence="2" key="1">
    <citation type="submission" date="2022-08" db="EMBL/GenBank/DDBJ databases">
        <authorList>
            <person name="Vandamme P."/>
            <person name="Hettiarachchi A."/>
            <person name="Peeters C."/>
            <person name="Cnockaert M."/>
            <person name="Carlier A."/>
        </authorList>
    </citation>
    <scope>NUCLEOTIDE SEQUENCE</scope>
    <source>
        <strain evidence="2">LMG 31809</strain>
    </source>
</reference>
<organism evidence="2 3">
    <name type="scientific">Govanella unica</name>
    <dbReference type="NCBI Taxonomy" id="2975056"/>
    <lineage>
        <taxon>Bacteria</taxon>
        <taxon>Pseudomonadati</taxon>
        <taxon>Pseudomonadota</taxon>
        <taxon>Alphaproteobacteria</taxon>
        <taxon>Emcibacterales</taxon>
        <taxon>Govanellaceae</taxon>
        <taxon>Govanella</taxon>
    </lineage>
</organism>
<accession>A0A9X3Z606</accession>
<protein>
    <submittedName>
        <fullName evidence="2">Outer-membrane lipoprotein carrier protein LolA</fullName>
    </submittedName>
</protein>
<comment type="caution">
    <text evidence="2">The sequence shown here is derived from an EMBL/GenBank/DDBJ whole genome shotgun (WGS) entry which is preliminary data.</text>
</comment>
<name>A0A9X3Z606_9PROT</name>
<keyword evidence="2" id="KW-0449">Lipoprotein</keyword>
<sequence>MSNIIRGVSRVMSRKFMLGAGVIAALAALPVVGLAIGGPGPSPKPVAVEQAAPKDDIDRVERYLEDIQSLSANFIQQAPDGSVTEGKLTLLRPGKLRFEYQPEVPLLVVSDGTTLTFVDYSIKQVTRWPISDTPLGVLVAKTIDLRGGKLQTTATRDPGGLLKVKVIDPKRKDQGFITLLFENQPLTLKAWEVTDPQGLQTRVTLLDAVYNTDVSGKSFTFKDPRNMPLNRKGGR</sequence>
<keyword evidence="3" id="KW-1185">Reference proteome</keyword>
<dbReference type="CDD" id="cd16325">
    <property type="entry name" value="LolA"/>
    <property type="match status" value="1"/>
</dbReference>
<dbReference type="PANTHER" id="PTHR35869">
    <property type="entry name" value="OUTER-MEMBRANE LIPOPROTEIN CARRIER PROTEIN"/>
    <property type="match status" value="1"/>
</dbReference>
<evidence type="ECO:0000313" key="3">
    <source>
        <dbReference type="Proteomes" id="UP001141619"/>
    </source>
</evidence>
<dbReference type="EMBL" id="JANWOI010000001">
    <property type="protein sequence ID" value="MDA5192439.1"/>
    <property type="molecule type" value="Genomic_DNA"/>
</dbReference>
<dbReference type="AlphaFoldDB" id="A0A9X3Z606"/>
<dbReference type="Pfam" id="PF03548">
    <property type="entry name" value="LolA"/>
    <property type="match status" value="1"/>
</dbReference>